<feature type="transmembrane region" description="Helical" evidence="8">
    <location>
        <begin position="162"/>
        <end position="184"/>
    </location>
</feature>
<gene>
    <name evidence="11" type="ORF">GCM10009117_21560</name>
</gene>
<evidence type="ECO:0000256" key="7">
    <source>
        <dbReference type="SAM" id="MobiDB-lite"/>
    </source>
</evidence>
<evidence type="ECO:0000313" key="12">
    <source>
        <dbReference type="Proteomes" id="UP001500507"/>
    </source>
</evidence>
<evidence type="ECO:0000256" key="5">
    <source>
        <dbReference type="ARBA" id="ARBA00022989"/>
    </source>
</evidence>
<feature type="transmembrane region" description="Helical" evidence="8">
    <location>
        <begin position="21"/>
        <end position="41"/>
    </location>
</feature>
<feature type="domain" description="Peptidase S54 rhomboid" evidence="9">
    <location>
        <begin position="64"/>
        <end position="207"/>
    </location>
</feature>
<evidence type="ECO:0000256" key="4">
    <source>
        <dbReference type="ARBA" id="ARBA00022801"/>
    </source>
</evidence>
<dbReference type="EMBL" id="BAAAFG010000016">
    <property type="protein sequence ID" value="GAA0873009.1"/>
    <property type="molecule type" value="Genomic_DNA"/>
</dbReference>
<feature type="compositionally biased region" description="Polar residues" evidence="7">
    <location>
        <begin position="251"/>
        <end position="265"/>
    </location>
</feature>
<accession>A0ABN1MIW2</accession>
<evidence type="ECO:0000256" key="1">
    <source>
        <dbReference type="ARBA" id="ARBA00004141"/>
    </source>
</evidence>
<proteinExistence type="inferred from homology"/>
<feature type="transmembrane region" description="Helical" evidence="8">
    <location>
        <begin position="68"/>
        <end position="92"/>
    </location>
</feature>
<evidence type="ECO:0000259" key="9">
    <source>
        <dbReference type="Pfam" id="PF01694"/>
    </source>
</evidence>
<feature type="transmembrane region" description="Helical" evidence="8">
    <location>
        <begin position="104"/>
        <end position="123"/>
    </location>
</feature>
<keyword evidence="4" id="KW-0378">Hydrolase</keyword>
<feature type="region of interest" description="Disordered" evidence="7">
    <location>
        <begin position="242"/>
        <end position="265"/>
    </location>
</feature>
<dbReference type="Gene3D" id="1.20.1540.10">
    <property type="entry name" value="Rhomboid-like"/>
    <property type="match status" value="1"/>
</dbReference>
<dbReference type="Proteomes" id="UP001500507">
    <property type="component" value="Unassembled WGS sequence"/>
</dbReference>
<comment type="subcellular location">
    <subcellularLocation>
        <location evidence="1">Membrane</location>
        <topology evidence="1">Multi-pass membrane protein</topology>
    </subcellularLocation>
</comment>
<evidence type="ECO:0000256" key="8">
    <source>
        <dbReference type="SAM" id="Phobius"/>
    </source>
</evidence>
<comment type="similarity">
    <text evidence="2">Belongs to the peptidase S54 family.</text>
</comment>
<dbReference type="GO" id="GO:0008233">
    <property type="term" value="F:peptidase activity"/>
    <property type="evidence" value="ECO:0007669"/>
    <property type="project" value="UniProtKB-KW"/>
</dbReference>
<keyword evidence="6 8" id="KW-0472">Membrane</keyword>
<protein>
    <submittedName>
        <fullName evidence="11">Rhomboid family intramembrane serine protease</fullName>
    </submittedName>
</protein>
<dbReference type="GO" id="GO:0006508">
    <property type="term" value="P:proteolysis"/>
    <property type="evidence" value="ECO:0007669"/>
    <property type="project" value="UniProtKB-KW"/>
</dbReference>
<keyword evidence="5 8" id="KW-1133">Transmembrane helix</keyword>
<reference evidence="11 12" key="1">
    <citation type="journal article" date="2019" name="Int. J. Syst. Evol. Microbiol.">
        <title>The Global Catalogue of Microorganisms (GCM) 10K type strain sequencing project: providing services to taxonomists for standard genome sequencing and annotation.</title>
        <authorList>
            <consortium name="The Broad Institute Genomics Platform"/>
            <consortium name="The Broad Institute Genome Sequencing Center for Infectious Disease"/>
            <person name="Wu L."/>
            <person name="Ma J."/>
        </authorList>
    </citation>
    <scope>NUCLEOTIDE SEQUENCE [LARGE SCALE GENOMIC DNA]</scope>
    <source>
        <strain evidence="11 12">JCM 16082</strain>
    </source>
</reference>
<dbReference type="PANTHER" id="PTHR43731:SF14">
    <property type="entry name" value="PRESENILIN-ASSOCIATED RHOMBOID-LIKE PROTEIN, MITOCHONDRIAL"/>
    <property type="match status" value="1"/>
</dbReference>
<dbReference type="PANTHER" id="PTHR43731">
    <property type="entry name" value="RHOMBOID PROTEASE"/>
    <property type="match status" value="1"/>
</dbReference>
<keyword evidence="3 8" id="KW-0812">Transmembrane</keyword>
<evidence type="ECO:0000259" key="10">
    <source>
        <dbReference type="Pfam" id="PF20216"/>
    </source>
</evidence>
<dbReference type="InterPro" id="IPR035952">
    <property type="entry name" value="Rhomboid-like_sf"/>
</dbReference>
<organism evidence="11 12">
    <name type="scientific">Gangjinia marincola</name>
    <dbReference type="NCBI Taxonomy" id="578463"/>
    <lineage>
        <taxon>Bacteria</taxon>
        <taxon>Pseudomonadati</taxon>
        <taxon>Bacteroidota</taxon>
        <taxon>Flavobacteriia</taxon>
        <taxon>Flavobacteriales</taxon>
        <taxon>Flavobacteriaceae</taxon>
        <taxon>Gangjinia</taxon>
    </lineage>
</organism>
<evidence type="ECO:0000256" key="6">
    <source>
        <dbReference type="ARBA" id="ARBA00023136"/>
    </source>
</evidence>
<feature type="transmembrane region" description="Helical" evidence="8">
    <location>
        <begin position="135"/>
        <end position="155"/>
    </location>
</feature>
<dbReference type="SUPFAM" id="SSF144091">
    <property type="entry name" value="Rhomboid-like"/>
    <property type="match status" value="1"/>
</dbReference>
<keyword evidence="12" id="KW-1185">Reference proteome</keyword>
<dbReference type="Pfam" id="PF01694">
    <property type="entry name" value="Rhomboid"/>
    <property type="match status" value="1"/>
</dbReference>
<comment type="caution">
    <text evidence="11">The sequence shown here is derived from an EMBL/GenBank/DDBJ whole genome shotgun (WGS) entry which is preliminary data.</text>
</comment>
<evidence type="ECO:0000256" key="3">
    <source>
        <dbReference type="ARBA" id="ARBA00022692"/>
    </source>
</evidence>
<dbReference type="InterPro" id="IPR022764">
    <property type="entry name" value="Peptidase_S54_rhomboid_dom"/>
</dbReference>
<sequence>MDWKQKARYKYTVATMAEKLIIANVVVFVFFKVINVVGYLFQFPTEFIMEWFVLPKEPMEFIVQPWSIITYAFLHQGFFHLLSNVIVLYFAGKIFHTYYNGKRLLNYYFLGAIVGGLLYLLSYNLFPAFTQLGNSYLLGASAGVMAVLVGITTYVPNMPVRLFIFGNLKLWYITAVLVVLDVIQIPLGNAGGHIAHLGGAFLGYFYTSQLQKGKDIGTGFEKLVDSVVNLFTFKKKSPLKTVHRTQKNSTKRTSSVKNSSASEQQQKIDAILDKISKSGYDSLSKKEKDFLFNAGKDS</sequence>
<dbReference type="Pfam" id="PF20216">
    <property type="entry name" value="DUF6576"/>
    <property type="match status" value="1"/>
</dbReference>
<evidence type="ECO:0000256" key="2">
    <source>
        <dbReference type="ARBA" id="ARBA00009045"/>
    </source>
</evidence>
<name>A0ABN1MIW2_9FLAO</name>
<keyword evidence="11" id="KW-0645">Protease</keyword>
<dbReference type="RefSeq" id="WP_343767407.1">
    <property type="nucleotide sequence ID" value="NZ_BAAAFG010000016.1"/>
</dbReference>
<dbReference type="InterPro" id="IPR046483">
    <property type="entry name" value="DUF6576"/>
</dbReference>
<evidence type="ECO:0000313" key="11">
    <source>
        <dbReference type="EMBL" id="GAA0873009.1"/>
    </source>
</evidence>
<feature type="domain" description="DUF6576" evidence="10">
    <location>
        <begin position="258"/>
        <end position="291"/>
    </location>
</feature>
<dbReference type="InterPro" id="IPR050925">
    <property type="entry name" value="Rhomboid_protease_S54"/>
</dbReference>